<dbReference type="RefSeq" id="WP_051612818.1">
    <property type="nucleotide sequence ID" value="NZ_ARYM01000035.1"/>
</dbReference>
<dbReference type="InterPro" id="IPR021647">
    <property type="entry name" value="CusF_Ec"/>
</dbReference>
<dbReference type="Proteomes" id="UP000027100">
    <property type="component" value="Unassembled WGS sequence"/>
</dbReference>
<dbReference type="EMBL" id="ARYM01000035">
    <property type="protein sequence ID" value="KCZ96739.1"/>
    <property type="molecule type" value="Genomic_DNA"/>
</dbReference>
<proteinExistence type="predicted"/>
<accession>A0A062VE50</accession>
<keyword evidence="4" id="KW-1185">Reference proteome</keyword>
<feature type="signal peptide" evidence="2">
    <location>
        <begin position="1"/>
        <end position="21"/>
    </location>
</feature>
<comment type="caution">
    <text evidence="3">The sequence shown here is derived from an EMBL/GenBank/DDBJ whole genome shotgun (WGS) entry which is preliminary data.</text>
</comment>
<dbReference type="Gene3D" id="2.40.50.320">
    <property type="entry name" value="Copper binding periplasmic protein CusF"/>
    <property type="match status" value="1"/>
</dbReference>
<dbReference type="AlphaFoldDB" id="A0A062VE50"/>
<feature type="compositionally biased region" description="Basic and acidic residues" evidence="1">
    <location>
        <begin position="202"/>
        <end position="215"/>
    </location>
</feature>
<evidence type="ECO:0000256" key="1">
    <source>
        <dbReference type="SAM" id="MobiDB-lite"/>
    </source>
</evidence>
<dbReference type="PATRIC" id="fig|1280954.3.peg.3722"/>
<dbReference type="Pfam" id="PF11604">
    <property type="entry name" value="CusF_Ec"/>
    <property type="match status" value="1"/>
</dbReference>
<evidence type="ECO:0008006" key="5">
    <source>
        <dbReference type="Google" id="ProtNLM"/>
    </source>
</evidence>
<name>A0A062VE50_9PROT</name>
<dbReference type="InterPro" id="IPR042230">
    <property type="entry name" value="CusF_sf"/>
</dbReference>
<evidence type="ECO:0000313" key="4">
    <source>
        <dbReference type="Proteomes" id="UP000027100"/>
    </source>
</evidence>
<evidence type="ECO:0000256" key="2">
    <source>
        <dbReference type="SAM" id="SignalP"/>
    </source>
</evidence>
<dbReference type="OrthoDB" id="9816061at2"/>
<dbReference type="STRING" id="1280954.HPO_18490"/>
<gene>
    <name evidence="3" type="ORF">HPO_18490</name>
</gene>
<keyword evidence="2" id="KW-0732">Signal</keyword>
<reference evidence="3 4" key="1">
    <citation type="journal article" date="2014" name="Antonie Van Leeuwenhoek">
        <title>Hyphomonas beringensis sp. nov. and Hyphomonas chukchiensis sp. nov., isolated from surface seawater of the Bering Sea and Chukchi Sea.</title>
        <authorList>
            <person name="Li C."/>
            <person name="Lai Q."/>
            <person name="Li G."/>
            <person name="Dong C."/>
            <person name="Wang J."/>
            <person name="Liao Y."/>
            <person name="Shao Z."/>
        </authorList>
    </citation>
    <scope>NUCLEOTIDE SEQUENCE [LARGE SCALE GENOMIC DNA]</scope>
    <source>
        <strain evidence="3 4">PS728</strain>
    </source>
</reference>
<evidence type="ECO:0000313" key="3">
    <source>
        <dbReference type="EMBL" id="KCZ96739.1"/>
    </source>
</evidence>
<feature type="chain" id="PRO_5001619684" description="Copper resistance protein" evidence="2">
    <location>
        <begin position="22"/>
        <end position="215"/>
    </location>
</feature>
<dbReference type="eggNOG" id="COG5569">
    <property type="taxonomic scope" value="Bacteria"/>
</dbReference>
<sequence length="215" mass="22670">MKRSHSILAAAIMFAASPAFALEGGSSAAAMQRSDHCGLPMGEGIVTALDVKASEATIDHTPIAALNWDAMMMDFKVARGVDLSAFAAGDRVHFLLTEDTKSTSYRIEAMCSPDAPEGLHKACMDKMHETAMALAASSGTACDMGRMDHGAMPGMDHSGMKGMDHGKMDHMKHGDKKPADAEAMSCNEMCAMMKASSDAAPADEKPAPAQDHSQH</sequence>
<organism evidence="3 4">
    <name type="scientific">Hyphomonas polymorpha PS728</name>
    <dbReference type="NCBI Taxonomy" id="1280954"/>
    <lineage>
        <taxon>Bacteria</taxon>
        <taxon>Pseudomonadati</taxon>
        <taxon>Pseudomonadota</taxon>
        <taxon>Alphaproteobacteria</taxon>
        <taxon>Hyphomonadales</taxon>
        <taxon>Hyphomonadaceae</taxon>
        <taxon>Hyphomonas</taxon>
    </lineage>
</organism>
<protein>
    <recommendedName>
        <fullName evidence="5">Copper resistance protein</fullName>
    </recommendedName>
</protein>
<feature type="region of interest" description="Disordered" evidence="1">
    <location>
        <begin position="195"/>
        <end position="215"/>
    </location>
</feature>